<feature type="domain" description="BON" evidence="2">
    <location>
        <begin position="22"/>
        <end position="90"/>
    </location>
</feature>
<keyword evidence="4" id="KW-1185">Reference proteome</keyword>
<evidence type="ECO:0000256" key="1">
    <source>
        <dbReference type="SAM" id="MobiDB-lite"/>
    </source>
</evidence>
<dbReference type="Proteomes" id="UP001174210">
    <property type="component" value="Unassembled WGS sequence"/>
</dbReference>
<dbReference type="EMBL" id="JAROCB010000002">
    <property type="protein sequence ID" value="MDN4596808.1"/>
    <property type="molecule type" value="Genomic_DNA"/>
</dbReference>
<evidence type="ECO:0000313" key="4">
    <source>
        <dbReference type="Proteomes" id="UP001174210"/>
    </source>
</evidence>
<accession>A0ABT8IVG4</accession>
<dbReference type="Gene3D" id="3.30.1340.30">
    <property type="match status" value="3"/>
</dbReference>
<dbReference type="InterPro" id="IPR051686">
    <property type="entry name" value="Lipoprotein_DolP"/>
</dbReference>
<dbReference type="PANTHER" id="PTHR34606:SF15">
    <property type="entry name" value="BON DOMAIN-CONTAINING PROTEIN"/>
    <property type="match status" value="1"/>
</dbReference>
<dbReference type="InterPro" id="IPR007055">
    <property type="entry name" value="BON_dom"/>
</dbReference>
<organism evidence="3 4">
    <name type="scientific">Leifsonia virtsii</name>
    <dbReference type="NCBI Taxonomy" id="3035915"/>
    <lineage>
        <taxon>Bacteria</taxon>
        <taxon>Bacillati</taxon>
        <taxon>Actinomycetota</taxon>
        <taxon>Actinomycetes</taxon>
        <taxon>Micrococcales</taxon>
        <taxon>Microbacteriaceae</taxon>
        <taxon>Leifsonia</taxon>
    </lineage>
</organism>
<dbReference type="PROSITE" id="PS50914">
    <property type="entry name" value="BON"/>
    <property type="match status" value="3"/>
</dbReference>
<evidence type="ECO:0000313" key="3">
    <source>
        <dbReference type="EMBL" id="MDN4596808.1"/>
    </source>
</evidence>
<dbReference type="SMART" id="SM00749">
    <property type="entry name" value="BON"/>
    <property type="match status" value="3"/>
</dbReference>
<name>A0ABT8IVG4_9MICO</name>
<feature type="region of interest" description="Disordered" evidence="1">
    <location>
        <begin position="1"/>
        <end position="21"/>
    </location>
</feature>
<sequence>MSMTRETPAPEPAPSDKARAHEQLRVREAVEAELAWTPEVQSPSIGVAVDDGVVTLTGDVSSLHERIAAVGAAERVAGVRTVADELRLKGGDGEPSGHKLAAAVDAILAWTANVPQQGIRAEVQGHRVVLTGSVEWDYQRVAAKTAVQHIYGVHEVDNRIELTRRPQAEDVLEQIGNAITRSAILDARRIRVTVDGTEITLSGHVGSWAERAQAVRTAWASPHVSAVHDLLVVDPESFPVTPPAAPARDR</sequence>
<dbReference type="PANTHER" id="PTHR34606">
    <property type="entry name" value="BON DOMAIN-CONTAINING PROTEIN"/>
    <property type="match status" value="1"/>
</dbReference>
<dbReference type="RefSeq" id="WP_301217181.1">
    <property type="nucleotide sequence ID" value="NZ_JAROCB010000002.1"/>
</dbReference>
<proteinExistence type="predicted"/>
<evidence type="ECO:0000259" key="2">
    <source>
        <dbReference type="PROSITE" id="PS50914"/>
    </source>
</evidence>
<reference evidence="3" key="1">
    <citation type="submission" date="2023-03" db="EMBL/GenBank/DDBJ databases">
        <title>MT1 and MT2 Draft Genomes of Novel Species.</title>
        <authorList>
            <person name="Venkateswaran K."/>
        </authorList>
    </citation>
    <scope>NUCLEOTIDE SEQUENCE</scope>
    <source>
        <strain evidence="3">F6_8S_P_1A</strain>
    </source>
</reference>
<dbReference type="Pfam" id="PF04972">
    <property type="entry name" value="BON"/>
    <property type="match status" value="3"/>
</dbReference>
<feature type="domain" description="BON" evidence="2">
    <location>
        <begin position="96"/>
        <end position="164"/>
    </location>
</feature>
<comment type="caution">
    <text evidence="3">The sequence shown here is derived from an EMBL/GenBank/DDBJ whole genome shotgun (WGS) entry which is preliminary data.</text>
</comment>
<protein>
    <submittedName>
        <fullName evidence="3">BON domain-containing protein</fullName>
    </submittedName>
</protein>
<gene>
    <name evidence="3" type="ORF">P5G59_06635</name>
</gene>
<dbReference type="InterPro" id="IPR014004">
    <property type="entry name" value="Transpt-assoc_nodulatn_dom_bac"/>
</dbReference>
<feature type="domain" description="BON" evidence="2">
    <location>
        <begin position="167"/>
        <end position="235"/>
    </location>
</feature>